<comment type="subcellular location">
    <subcellularLocation>
        <location evidence="9">Cell inner membrane</location>
        <topology evidence="9">Multi-pass membrane protein</topology>
    </subcellularLocation>
    <subcellularLocation>
        <location evidence="1">Cell membrane</location>
        <topology evidence="1">Multi-pass membrane protein</topology>
    </subcellularLocation>
</comment>
<feature type="region of interest" description="Disordered" evidence="10">
    <location>
        <begin position="135"/>
        <end position="169"/>
    </location>
</feature>
<dbReference type="STRING" id="640132.Srot_1453"/>
<dbReference type="SUPFAM" id="SSF82866">
    <property type="entry name" value="Multidrug efflux transporter AcrB transmembrane domain"/>
    <property type="match status" value="1"/>
</dbReference>
<proteinExistence type="inferred from homology"/>
<evidence type="ECO:0000259" key="12">
    <source>
        <dbReference type="Pfam" id="PF21760"/>
    </source>
</evidence>
<dbReference type="InterPro" id="IPR054384">
    <property type="entry name" value="SecDF_P1_head"/>
</dbReference>
<dbReference type="GO" id="GO:0006605">
    <property type="term" value="P:protein targeting"/>
    <property type="evidence" value="ECO:0007669"/>
    <property type="project" value="UniProtKB-UniRule"/>
</dbReference>
<dbReference type="Pfam" id="PF22599">
    <property type="entry name" value="SecDF_P1_head"/>
    <property type="match status" value="1"/>
</dbReference>
<dbReference type="RefSeq" id="WP_013138369.1">
    <property type="nucleotide sequence ID" value="NC_014168.1"/>
</dbReference>
<dbReference type="Gene3D" id="3.30.1360.200">
    <property type="match status" value="1"/>
</dbReference>
<feature type="compositionally biased region" description="Low complexity" evidence="10">
    <location>
        <begin position="153"/>
        <end position="169"/>
    </location>
</feature>
<evidence type="ECO:0000256" key="8">
    <source>
        <dbReference type="ARBA" id="ARBA00023136"/>
    </source>
</evidence>
<comment type="caution">
    <text evidence="9">Lacks conserved residue(s) required for the propagation of feature annotation.</text>
</comment>
<gene>
    <name evidence="9" type="primary">secD</name>
    <name evidence="14" type="ordered locus">Srot_1453</name>
</gene>
<feature type="domain" description="Protein translocase subunit SecDF P1" evidence="12">
    <location>
        <begin position="70"/>
        <end position="122"/>
    </location>
</feature>
<dbReference type="NCBIfam" id="TIGR01129">
    <property type="entry name" value="secD"/>
    <property type="match status" value="1"/>
</dbReference>
<evidence type="ECO:0000256" key="7">
    <source>
        <dbReference type="ARBA" id="ARBA00023010"/>
    </source>
</evidence>
<evidence type="ECO:0000256" key="9">
    <source>
        <dbReference type="HAMAP-Rule" id="MF_01463"/>
    </source>
</evidence>
<evidence type="ECO:0000313" key="14">
    <source>
        <dbReference type="EMBL" id="ADG97916.1"/>
    </source>
</evidence>
<dbReference type="InterPro" id="IPR048634">
    <property type="entry name" value="SecD_SecF_C"/>
</dbReference>
<dbReference type="GO" id="GO:0015450">
    <property type="term" value="F:protein-transporting ATPase activity"/>
    <property type="evidence" value="ECO:0007669"/>
    <property type="project" value="InterPro"/>
</dbReference>
<dbReference type="AlphaFoldDB" id="D6Z7I6"/>
<evidence type="ECO:0000259" key="11">
    <source>
        <dbReference type="Pfam" id="PF02355"/>
    </source>
</evidence>
<keyword evidence="4 9" id="KW-0812">Transmembrane</keyword>
<dbReference type="Pfam" id="PF21760">
    <property type="entry name" value="SecD_1st"/>
    <property type="match status" value="1"/>
</dbReference>
<feature type="transmembrane region" description="Helical" evidence="9">
    <location>
        <begin position="401"/>
        <end position="425"/>
    </location>
</feature>
<dbReference type="InterPro" id="IPR022813">
    <property type="entry name" value="SecD/SecF_arch_bac"/>
</dbReference>
<protein>
    <recommendedName>
        <fullName evidence="9">Protein translocase subunit SecD</fullName>
    </recommendedName>
</protein>
<evidence type="ECO:0000259" key="13">
    <source>
        <dbReference type="Pfam" id="PF22599"/>
    </source>
</evidence>
<feature type="domain" description="Protein export membrane protein SecD/SecF C-terminal" evidence="11">
    <location>
        <begin position="357"/>
        <end position="530"/>
    </location>
</feature>
<reference evidence="14 15" key="1">
    <citation type="journal article" date="2010" name="Stand. Genomic Sci.">
        <title>Complete genome sequence of Segniliparus rotundus type strain (CDC 1076).</title>
        <authorList>
            <person name="Sikorski J."/>
            <person name="Lapidus A."/>
            <person name="Copeland A."/>
            <person name="Misra M."/>
            <person name="Glavina Del Rio T."/>
            <person name="Nolan M."/>
            <person name="Lucas S."/>
            <person name="Chen F."/>
            <person name="Tice H."/>
            <person name="Cheng J.F."/>
            <person name="Jando M."/>
            <person name="Schneider S."/>
            <person name="Bruce D."/>
            <person name="Goodwin L."/>
            <person name="Pitluck S."/>
            <person name="Liolios K."/>
            <person name="Mikhailova N."/>
            <person name="Pati A."/>
            <person name="Ivanova N."/>
            <person name="Mavromatis K."/>
            <person name="Chen A."/>
            <person name="Palaniappan K."/>
            <person name="Chertkov O."/>
            <person name="Land M."/>
            <person name="Hauser L."/>
            <person name="Chang Y.J."/>
            <person name="Jeffries C.D."/>
            <person name="Brettin T."/>
            <person name="Detter J.C."/>
            <person name="Han C."/>
            <person name="Rohde M."/>
            <person name="Goker M."/>
            <person name="Bristow J."/>
            <person name="Eisen J.A."/>
            <person name="Markowitz V."/>
            <person name="Hugenholtz P."/>
            <person name="Kyrpides N.C."/>
            <person name="Klenk H.P."/>
        </authorList>
    </citation>
    <scope>NUCLEOTIDE SEQUENCE [LARGE SCALE GENOMIC DNA]</scope>
    <source>
        <strain evidence="15">ATCC BAA-972 / CDC 1076 / CIP 108378 / DSM 44985 / JCM 13578</strain>
    </source>
</reference>
<keyword evidence="9" id="KW-0997">Cell inner membrane</keyword>
<dbReference type="Gene3D" id="3.30.70.3220">
    <property type="match status" value="1"/>
</dbReference>
<accession>D6Z7I6</accession>
<keyword evidence="7 9" id="KW-0811">Translocation</keyword>
<organism evidence="14 15">
    <name type="scientific">Segniliparus rotundus (strain ATCC BAA-972 / CDC 1076 / CIP 108378 / DSM 44985 / JCM 13578)</name>
    <dbReference type="NCBI Taxonomy" id="640132"/>
    <lineage>
        <taxon>Bacteria</taxon>
        <taxon>Bacillati</taxon>
        <taxon>Actinomycetota</taxon>
        <taxon>Actinomycetes</taxon>
        <taxon>Mycobacteriales</taxon>
        <taxon>Segniliparaceae</taxon>
        <taxon>Segniliparus</taxon>
    </lineage>
</organism>
<keyword evidence="5 9" id="KW-0653">Protein transport</keyword>
<keyword evidence="3 9" id="KW-1003">Cell membrane</keyword>
<dbReference type="HOGENOM" id="CLU_007894_4_2_11"/>
<evidence type="ECO:0000256" key="6">
    <source>
        <dbReference type="ARBA" id="ARBA00022989"/>
    </source>
</evidence>
<dbReference type="GO" id="GO:0005886">
    <property type="term" value="C:plasma membrane"/>
    <property type="evidence" value="ECO:0007669"/>
    <property type="project" value="UniProtKB-SubCell"/>
</dbReference>
<dbReference type="Gene3D" id="1.20.1640.10">
    <property type="entry name" value="Multidrug efflux transporter AcrB transmembrane domain"/>
    <property type="match status" value="1"/>
</dbReference>
<evidence type="ECO:0000256" key="1">
    <source>
        <dbReference type="ARBA" id="ARBA00004651"/>
    </source>
</evidence>
<dbReference type="InterPro" id="IPR055344">
    <property type="entry name" value="SecD_SecF_C_bact"/>
</dbReference>
<feature type="compositionally biased region" description="Pro residues" evidence="10">
    <location>
        <begin position="142"/>
        <end position="152"/>
    </location>
</feature>
<name>D6Z7I6_SEGRD</name>
<dbReference type="PANTHER" id="PTHR30081:SF1">
    <property type="entry name" value="PROTEIN TRANSLOCASE SUBUNIT SECD"/>
    <property type="match status" value="1"/>
</dbReference>
<dbReference type="KEGG" id="srt:Srot_1453"/>
<dbReference type="GO" id="GO:0065002">
    <property type="term" value="P:intracellular protein transmembrane transport"/>
    <property type="evidence" value="ECO:0007669"/>
    <property type="project" value="UniProtKB-UniRule"/>
</dbReference>
<comment type="function">
    <text evidence="9">Part of the Sec protein translocase complex. Interacts with the SecYEG preprotein conducting channel. SecDF uses the proton motive force (PMF) to complete protein translocation after the ATP-dependent function of SecA.</text>
</comment>
<dbReference type="NCBIfam" id="TIGR00916">
    <property type="entry name" value="2A0604s01"/>
    <property type="match status" value="1"/>
</dbReference>
<dbReference type="Pfam" id="PF02355">
    <property type="entry name" value="SecD_SecF_C"/>
    <property type="match status" value="1"/>
</dbReference>
<feature type="transmembrane region" description="Helical" evidence="9">
    <location>
        <begin position="374"/>
        <end position="394"/>
    </location>
</feature>
<evidence type="ECO:0000256" key="3">
    <source>
        <dbReference type="ARBA" id="ARBA00022475"/>
    </source>
</evidence>
<keyword evidence="8 9" id="KW-0472">Membrane</keyword>
<comment type="similarity">
    <text evidence="9">Belongs to the SecD/SecF family. SecD subfamily.</text>
</comment>
<keyword evidence="15" id="KW-1185">Reference proteome</keyword>
<evidence type="ECO:0000256" key="4">
    <source>
        <dbReference type="ARBA" id="ARBA00022692"/>
    </source>
</evidence>
<evidence type="ECO:0000256" key="2">
    <source>
        <dbReference type="ARBA" id="ARBA00022448"/>
    </source>
</evidence>
<dbReference type="Proteomes" id="UP000002247">
    <property type="component" value="Chromosome"/>
</dbReference>
<dbReference type="EMBL" id="CP001958">
    <property type="protein sequence ID" value="ADG97916.1"/>
    <property type="molecule type" value="Genomic_DNA"/>
</dbReference>
<sequence>MPRKSRGMRPLQYLLVFVVFVAGSYSLVFFTGDKKKIPHLGIDLQSGTRVTLTARTPDGKDPDQSSLNLAKEIIEKRVNGLGVSGSEVVVQGNNLVITVPGEEGSQARTLGQTARLYIRPVAKNAVNGQATVWDKQNSPNMFEPPPPAPAPAAGPDGQPAPADPNVSAAQAAEIQQARAIRQSPDVIVNISPEEIQNIRAMAVTDPEAAAKIVEQKFGPLDKAVKSLDCGKPDPLRGNDDPKLPLVTCSQDGTEKFVLEPAIIDGQEISQAGAQMDNQAGAWVVNVSFKPHGQEIWSKYTADHVGTQTAITLDSVVVSHPVIQGVINGSTQISGNFTATSAKELANVLQYGSLPLSFSSSEAQTISATLGLASLRAGLIAGAVGLVLVLLYSLFYYRALGFLALLSLLLSGVANYAIVVLLGRWIGFTLDLAGIAGFIIGIGMTADSFVVYFERIKDEVQEGRSFRSAVPRAWERARRTILSGNAVTFIAAAVLYILAIGEVRGFAFTLGLTTIMDLVVVFLVTHPLVHAASTRAWWAKPSRTGLGRARTQELAS</sequence>
<feature type="transmembrane region" description="Helical" evidence="9">
    <location>
        <begin position="480"/>
        <end position="499"/>
    </location>
</feature>
<keyword evidence="6 9" id="KW-1133">Transmembrane helix</keyword>
<dbReference type="eggNOG" id="COG0342">
    <property type="taxonomic scope" value="Bacteria"/>
</dbReference>
<feature type="transmembrane region" description="Helical" evidence="9">
    <location>
        <begin position="505"/>
        <end position="524"/>
    </location>
</feature>
<evidence type="ECO:0000313" key="15">
    <source>
        <dbReference type="Proteomes" id="UP000002247"/>
    </source>
</evidence>
<dbReference type="InterPro" id="IPR048631">
    <property type="entry name" value="SecD_1st"/>
</dbReference>
<dbReference type="InterPro" id="IPR005791">
    <property type="entry name" value="SecD"/>
</dbReference>
<evidence type="ECO:0000256" key="10">
    <source>
        <dbReference type="SAM" id="MobiDB-lite"/>
    </source>
</evidence>
<dbReference type="PANTHER" id="PTHR30081">
    <property type="entry name" value="PROTEIN-EXPORT MEMBRANE PROTEIN SEC"/>
    <property type="match status" value="1"/>
</dbReference>
<comment type="subunit">
    <text evidence="9">Forms a complex with SecF. Part of the essential Sec protein translocation apparatus which comprises SecA, SecYEG and auxiliary proteins SecDF. Other proteins may also be involved.</text>
</comment>
<dbReference type="HAMAP" id="MF_01463_B">
    <property type="entry name" value="SecD_B"/>
    <property type="match status" value="1"/>
</dbReference>
<feature type="domain" description="SecDF P1 head subdomain" evidence="13">
    <location>
        <begin position="251"/>
        <end position="354"/>
    </location>
</feature>
<dbReference type="GO" id="GO:0043952">
    <property type="term" value="P:protein transport by the Sec complex"/>
    <property type="evidence" value="ECO:0007669"/>
    <property type="project" value="UniProtKB-UniRule"/>
</dbReference>
<keyword evidence="2 9" id="KW-0813">Transport</keyword>
<feature type="transmembrane region" description="Helical" evidence="9">
    <location>
        <begin position="431"/>
        <end position="452"/>
    </location>
</feature>
<evidence type="ECO:0000256" key="5">
    <source>
        <dbReference type="ARBA" id="ARBA00022927"/>
    </source>
</evidence>